<reference evidence="3 4" key="1">
    <citation type="submission" date="2024-06" db="EMBL/GenBank/DDBJ databases">
        <title>Sorghum-associated microbial communities from plants grown in Nebraska, USA.</title>
        <authorList>
            <person name="Schachtman D."/>
        </authorList>
    </citation>
    <scope>NUCLEOTIDE SEQUENCE [LARGE SCALE GENOMIC DNA]</scope>
    <source>
        <strain evidence="3 4">2857</strain>
    </source>
</reference>
<evidence type="ECO:0000313" key="3">
    <source>
        <dbReference type="EMBL" id="MET4582213.1"/>
    </source>
</evidence>
<dbReference type="RefSeq" id="WP_354024360.1">
    <property type="nucleotide sequence ID" value="NZ_JBEPSJ010000001.1"/>
</dbReference>
<keyword evidence="4" id="KW-1185">Reference proteome</keyword>
<sequence length="307" mass="33305">MSVFHSDLAMGRFLPPVDIGPRLARLANRMPVRSPAPPRDMIVTDLRIPGPQGAPEVSVRMYRPTAATGDIPVLVWMHGGGMILGNHLSEEDSNVAFARELGIAVVSVDYRLAPQSPAPAAVEDCYAVVEWLVDNAAEQAIDPQRIALGGASAGGGLAAATALVAHDRGRIPPAFQLLVYPMLDDRTVLRTDLDTRHARFWRPGSNRYAWSAYLGEEAGGADVSHYAAPARRTDLSGLPPAWIGVGTLDLFHSEGVDYAERLRRAGVPVELVVVEGAFHGFDVLFDKKPVSRRFWEAQRDALGYALR</sequence>
<comment type="caution">
    <text evidence="3">The sequence shown here is derived from an EMBL/GenBank/DDBJ whole genome shotgun (WGS) entry which is preliminary data.</text>
</comment>
<dbReference type="InterPro" id="IPR029058">
    <property type="entry name" value="AB_hydrolase_fold"/>
</dbReference>
<organism evidence="3 4">
    <name type="scientific">Conyzicola nivalis</name>
    <dbReference type="NCBI Taxonomy" id="1477021"/>
    <lineage>
        <taxon>Bacteria</taxon>
        <taxon>Bacillati</taxon>
        <taxon>Actinomycetota</taxon>
        <taxon>Actinomycetes</taxon>
        <taxon>Micrococcales</taxon>
        <taxon>Microbacteriaceae</taxon>
        <taxon>Conyzicola</taxon>
    </lineage>
</organism>
<evidence type="ECO:0000256" key="1">
    <source>
        <dbReference type="ARBA" id="ARBA00022801"/>
    </source>
</evidence>
<dbReference type="InterPro" id="IPR013094">
    <property type="entry name" value="AB_hydrolase_3"/>
</dbReference>
<dbReference type="SUPFAM" id="SSF53474">
    <property type="entry name" value="alpha/beta-Hydrolases"/>
    <property type="match status" value="1"/>
</dbReference>
<dbReference type="Pfam" id="PF07859">
    <property type="entry name" value="Abhydrolase_3"/>
    <property type="match status" value="1"/>
</dbReference>
<gene>
    <name evidence="3" type="ORF">ABIE21_001703</name>
</gene>
<evidence type="ECO:0000313" key="4">
    <source>
        <dbReference type="Proteomes" id="UP001549257"/>
    </source>
</evidence>
<dbReference type="InterPro" id="IPR050300">
    <property type="entry name" value="GDXG_lipolytic_enzyme"/>
</dbReference>
<dbReference type="PANTHER" id="PTHR48081:SF8">
    <property type="entry name" value="ALPHA_BETA HYDROLASE FOLD-3 DOMAIN-CONTAINING PROTEIN-RELATED"/>
    <property type="match status" value="1"/>
</dbReference>
<proteinExistence type="predicted"/>
<keyword evidence="1" id="KW-0378">Hydrolase</keyword>
<dbReference type="Gene3D" id="3.40.50.1820">
    <property type="entry name" value="alpha/beta hydrolase"/>
    <property type="match status" value="1"/>
</dbReference>
<evidence type="ECO:0000259" key="2">
    <source>
        <dbReference type="Pfam" id="PF07859"/>
    </source>
</evidence>
<protein>
    <submittedName>
        <fullName evidence="3">Acetyl esterase/lipase</fullName>
    </submittedName>
</protein>
<name>A0ABV2QMU9_9MICO</name>
<feature type="domain" description="Alpha/beta hydrolase fold-3" evidence="2">
    <location>
        <begin position="74"/>
        <end position="281"/>
    </location>
</feature>
<accession>A0ABV2QMU9</accession>
<dbReference type="EMBL" id="JBEPSJ010000001">
    <property type="protein sequence ID" value="MET4582213.1"/>
    <property type="molecule type" value="Genomic_DNA"/>
</dbReference>
<dbReference type="PANTHER" id="PTHR48081">
    <property type="entry name" value="AB HYDROLASE SUPERFAMILY PROTEIN C4A8.06C"/>
    <property type="match status" value="1"/>
</dbReference>
<dbReference type="Proteomes" id="UP001549257">
    <property type="component" value="Unassembled WGS sequence"/>
</dbReference>